<comment type="cofactor">
    <cofactor evidence="12">
        <name>Ca(2+)</name>
        <dbReference type="ChEBI" id="CHEBI:29108"/>
    </cofactor>
    <text evidence="12">Binds 1 Ca(2+) cation per subunit. Seen in 1 crystal structure, it is not clear if it is physiologically important.</text>
</comment>
<dbReference type="InterPro" id="IPR036866">
    <property type="entry name" value="RibonucZ/Hydroxyglut_hydro"/>
</dbReference>
<proteinExistence type="inferred from homology"/>
<dbReference type="CDD" id="cd07714">
    <property type="entry name" value="RNaseJ_MBL-fold"/>
    <property type="match status" value="1"/>
</dbReference>
<dbReference type="EMBL" id="FMCX01000007">
    <property type="protein sequence ID" value="SCF40221.1"/>
    <property type="molecule type" value="Genomic_DNA"/>
</dbReference>
<evidence type="ECO:0000256" key="2">
    <source>
        <dbReference type="ARBA" id="ARBA00022722"/>
    </source>
</evidence>
<dbReference type="InterPro" id="IPR042173">
    <property type="entry name" value="RNase_J_2"/>
</dbReference>
<dbReference type="HAMAP" id="MF_01491">
    <property type="entry name" value="RNase_J_bact"/>
    <property type="match status" value="1"/>
</dbReference>
<dbReference type="EC" id="3.1.-.-" evidence="9"/>
<comment type="subcellular location">
    <subcellularLocation>
        <location evidence="9">Cytoplasm</location>
    </subcellularLocation>
</comment>
<dbReference type="GO" id="GO:0004534">
    <property type="term" value="F:5'-3' RNA exonuclease activity"/>
    <property type="evidence" value="ECO:0007669"/>
    <property type="project" value="UniProtKB-UniRule"/>
</dbReference>
<organism evidence="14 15">
    <name type="scientific">Micromonospora mirobrigensis</name>
    <dbReference type="NCBI Taxonomy" id="262898"/>
    <lineage>
        <taxon>Bacteria</taxon>
        <taxon>Bacillati</taxon>
        <taxon>Actinomycetota</taxon>
        <taxon>Actinomycetes</taxon>
        <taxon>Micromonosporales</taxon>
        <taxon>Micromonosporaceae</taxon>
        <taxon>Micromonospora</taxon>
    </lineage>
</organism>
<evidence type="ECO:0000256" key="12">
    <source>
        <dbReference type="PIRSR" id="PIRSR004803-3"/>
    </source>
</evidence>
<dbReference type="InterPro" id="IPR041636">
    <property type="entry name" value="RNase_J_C"/>
</dbReference>
<feature type="binding site" evidence="12">
    <location>
        <position position="88"/>
    </location>
    <ligand>
        <name>Zn(2+)</name>
        <dbReference type="ChEBI" id="CHEBI:29105"/>
        <label>1</label>
        <note>catalytic</note>
    </ligand>
</feature>
<keyword evidence="12" id="KW-0106">Calcium</keyword>
<evidence type="ECO:0000256" key="7">
    <source>
        <dbReference type="ARBA" id="ARBA00022839"/>
    </source>
</evidence>
<feature type="binding site" evidence="11">
    <location>
        <begin position="242"/>
        <end position="244"/>
    </location>
    <ligand>
        <name>substrate</name>
    </ligand>
</feature>
<dbReference type="InterPro" id="IPR055132">
    <property type="entry name" value="RNase_J_b_CASP"/>
</dbReference>
<gene>
    <name evidence="9" type="primary">rnj</name>
    <name evidence="14" type="ORF">GA0070564_107315</name>
</gene>
<dbReference type="AlphaFoldDB" id="A0A1C5A561"/>
<keyword evidence="4 9" id="KW-0255">Endonuclease</keyword>
<keyword evidence="5 9" id="KW-0378">Hydrolase</keyword>
<keyword evidence="9" id="KW-0698">rRNA processing</keyword>
<evidence type="ECO:0000256" key="8">
    <source>
        <dbReference type="ARBA" id="ARBA00022884"/>
    </source>
</evidence>
<dbReference type="STRING" id="262898.GA0070564_107315"/>
<dbReference type="OrthoDB" id="9770211at2"/>
<dbReference type="InterPro" id="IPR001587">
    <property type="entry name" value="RNase_J_CS"/>
</dbReference>
<dbReference type="RefSeq" id="WP_091612706.1">
    <property type="nucleotide sequence ID" value="NZ_FMCX01000007.1"/>
</dbReference>
<name>A0A1C5A561_9ACTN</name>
<dbReference type="PANTHER" id="PTHR43694:SF1">
    <property type="entry name" value="RIBONUCLEASE J"/>
    <property type="match status" value="1"/>
</dbReference>
<dbReference type="Gene3D" id="3.60.15.10">
    <property type="entry name" value="Ribonuclease Z/Hydroxyacylglutathione hydrolase-like"/>
    <property type="match status" value="1"/>
</dbReference>
<evidence type="ECO:0000313" key="15">
    <source>
        <dbReference type="Proteomes" id="UP000199504"/>
    </source>
</evidence>
<feature type="binding site" evidence="9 11">
    <location>
        <begin position="374"/>
        <end position="378"/>
    </location>
    <ligand>
        <name>substrate</name>
    </ligand>
</feature>
<evidence type="ECO:0000256" key="5">
    <source>
        <dbReference type="ARBA" id="ARBA00022801"/>
    </source>
</evidence>
<dbReference type="PANTHER" id="PTHR43694">
    <property type="entry name" value="RIBONUCLEASE J"/>
    <property type="match status" value="1"/>
</dbReference>
<evidence type="ECO:0000256" key="4">
    <source>
        <dbReference type="ARBA" id="ARBA00022759"/>
    </source>
</evidence>
<evidence type="ECO:0000313" key="14">
    <source>
        <dbReference type="EMBL" id="SCF40221.1"/>
    </source>
</evidence>
<protein>
    <recommendedName>
        <fullName evidence="9">Ribonuclease J</fullName>
        <shortName evidence="9">RNase J</shortName>
        <ecNumber evidence="9">3.1.-.-</ecNumber>
    </recommendedName>
</protein>
<dbReference type="GO" id="GO:0008270">
    <property type="term" value="F:zinc ion binding"/>
    <property type="evidence" value="ECO:0007669"/>
    <property type="project" value="InterPro"/>
</dbReference>
<dbReference type="GO" id="GO:0005737">
    <property type="term" value="C:cytoplasm"/>
    <property type="evidence" value="ECO:0007669"/>
    <property type="project" value="UniProtKB-SubCell"/>
</dbReference>
<dbReference type="Gene3D" id="3.40.50.10710">
    <property type="entry name" value="Metallo-hydrolase/oxidoreductase"/>
    <property type="match status" value="1"/>
</dbReference>
<dbReference type="Proteomes" id="UP000199504">
    <property type="component" value="Unassembled WGS sequence"/>
</dbReference>
<evidence type="ECO:0000256" key="11">
    <source>
        <dbReference type="PIRSR" id="PIRSR004803-2"/>
    </source>
</evidence>
<comment type="subunit">
    <text evidence="9">Homodimer, may be a subunit of the RNA degradosome.</text>
</comment>
<keyword evidence="6 12" id="KW-0862">Zinc</keyword>
<dbReference type="GO" id="GO:0004521">
    <property type="term" value="F:RNA endonuclease activity"/>
    <property type="evidence" value="ECO:0007669"/>
    <property type="project" value="UniProtKB-UniRule"/>
</dbReference>
<feature type="binding site" evidence="12">
    <location>
        <position position="173"/>
    </location>
    <ligand>
        <name>Zn(2+)</name>
        <dbReference type="ChEBI" id="CHEBI:29105"/>
        <label>1</label>
        <note>catalytic</note>
    </ligand>
</feature>
<dbReference type="InterPro" id="IPR001279">
    <property type="entry name" value="Metallo-B-lactamas"/>
</dbReference>
<keyword evidence="3 12" id="KW-0479">Metal-binding</keyword>
<dbReference type="GO" id="GO:0003723">
    <property type="term" value="F:RNA binding"/>
    <property type="evidence" value="ECO:0007669"/>
    <property type="project" value="UniProtKB-UniRule"/>
</dbReference>
<feature type="binding site" evidence="12">
    <location>
        <position position="400"/>
    </location>
    <ligand>
        <name>Zn(2+)</name>
        <dbReference type="ChEBI" id="CHEBI:29105"/>
        <label>1</label>
        <note>catalytic</note>
    </ligand>
</feature>
<dbReference type="InterPro" id="IPR030854">
    <property type="entry name" value="RNase_J_bac"/>
</dbReference>
<reference evidence="15" key="1">
    <citation type="submission" date="2016-06" db="EMBL/GenBank/DDBJ databases">
        <authorList>
            <person name="Varghese N."/>
            <person name="Submissions Spin"/>
        </authorList>
    </citation>
    <scope>NUCLEOTIDE SEQUENCE [LARGE SCALE GENOMIC DNA]</scope>
    <source>
        <strain evidence="15">DSM 44830</strain>
    </source>
</reference>
<feature type="binding site" evidence="12">
    <location>
        <position position="84"/>
    </location>
    <ligand>
        <name>Zn(2+)</name>
        <dbReference type="ChEBI" id="CHEBI:29105"/>
        <label>1</label>
        <note>catalytic</note>
    </ligand>
</feature>
<dbReference type="SMART" id="SM00849">
    <property type="entry name" value="Lactamase_B"/>
    <property type="match status" value="1"/>
</dbReference>
<dbReference type="Gene3D" id="3.10.20.580">
    <property type="match status" value="1"/>
</dbReference>
<sequence length="562" mass="60193">MTEAHIEAELPPPLPEGGLRIIPLGGLGAIGRNMTVFEYDGKLLIVDCGVLFPDVEQPGVDLILPDFGPILDRLADVQAIVLTHGHEDHIGAVPYLLAHKPDIPLVGSQFTLALVEAKLAERRIQPYTLTVREGGRERLGPFECEFFAVNHSIPDALAVAIRTPAGLVLHTGDFKMDQLPLDGRITDLAGFARLGAEGVDLLLSDSTNAEIPGFVTPEREIGPVLDSIFAKAKGRIIVASFASHVHRVQQVFDSAIEHGRKVALIGRSMVRNMGIARDLGLLNIPAGLVIGIEEATTLPPEQIVLMSTGSQGEPMSALGRMASGDHRHITIAPGDTVVLASSLVPGNETSVYRVINRLARAGAVVVHKDVAKVHVSGHAPAGELLYLLNVVRPSNLMPVHGEWRHLRAHARLGIESGVAPDRVVLCEDGDVVDLVEGRASLVGHVKSRYVYVDGLAVGDVSESLLTERRILGDGGFIATTVVVDSVTGKVVAGPTLSAKGFSEDPEAFNPVVPLVTEALNRAAADGITDPHQLQQIVRRTVGRWVNDKYRRRPMIVPTVVEV</sequence>
<evidence type="ECO:0000256" key="3">
    <source>
        <dbReference type="ARBA" id="ARBA00022723"/>
    </source>
</evidence>
<comment type="cofactor">
    <cofactor evidence="12">
        <name>Zn(2+)</name>
        <dbReference type="ChEBI" id="CHEBI:29105"/>
    </cofactor>
    <text evidence="12">Binds 2 Zn(2+) ions per subunit. It is not clear if Zn(2+) or Mg(2+) is physiologically important.</text>
</comment>
<feature type="active site" description="Proton acceptor" evidence="10">
    <location>
        <position position="378"/>
    </location>
</feature>
<dbReference type="InterPro" id="IPR011108">
    <property type="entry name" value="RMMBL"/>
</dbReference>
<keyword evidence="2 9" id="KW-0540">Nuclease</keyword>
<evidence type="ECO:0000259" key="13">
    <source>
        <dbReference type="SMART" id="SM00849"/>
    </source>
</evidence>
<keyword evidence="7 9" id="KW-0269">Exonuclease</keyword>
<evidence type="ECO:0000256" key="9">
    <source>
        <dbReference type="HAMAP-Rule" id="MF_01491"/>
    </source>
</evidence>
<dbReference type="Pfam" id="PF12706">
    <property type="entry name" value="Lactamase_B_2"/>
    <property type="match status" value="1"/>
</dbReference>
<dbReference type="Pfam" id="PF22505">
    <property type="entry name" value="RNase_J_b_CASP"/>
    <property type="match status" value="1"/>
</dbReference>
<feature type="binding site" evidence="12">
    <location>
        <position position="59"/>
    </location>
    <ligand>
        <name>Ca(2+)</name>
        <dbReference type="ChEBI" id="CHEBI:29108"/>
    </ligand>
</feature>
<evidence type="ECO:0000256" key="1">
    <source>
        <dbReference type="ARBA" id="ARBA00022490"/>
    </source>
</evidence>
<comment type="similarity">
    <text evidence="9">Belongs to the metallo-beta-lactamase superfamily. RNA-metabolizing metallo-beta-lactamase-like family. Bacterial RNase J subfamily.</text>
</comment>
<feature type="binding site" evidence="12">
    <location>
        <position position="89"/>
    </location>
    <ligand>
        <name>Zn(2+)</name>
        <dbReference type="ChEBI" id="CHEBI:29105"/>
        <label>1</label>
        <note>catalytic</note>
    </ligand>
</feature>
<dbReference type="PIRSF" id="PIRSF004803">
    <property type="entry name" value="RnjA"/>
    <property type="match status" value="1"/>
</dbReference>
<dbReference type="NCBIfam" id="TIGR00649">
    <property type="entry name" value="MG423"/>
    <property type="match status" value="1"/>
</dbReference>
<keyword evidence="15" id="KW-1185">Reference proteome</keyword>
<keyword evidence="8 9" id="KW-0694">RNA-binding</keyword>
<accession>A0A1C5A561</accession>
<dbReference type="Pfam" id="PF17770">
    <property type="entry name" value="RNase_J_C"/>
    <property type="match status" value="1"/>
</dbReference>
<dbReference type="InterPro" id="IPR004613">
    <property type="entry name" value="RNase_J"/>
</dbReference>
<feature type="domain" description="Metallo-beta-lactamase" evidence="13">
    <location>
        <begin position="31"/>
        <end position="225"/>
    </location>
</feature>
<dbReference type="SUPFAM" id="SSF56281">
    <property type="entry name" value="Metallo-hydrolase/oxidoreductase"/>
    <property type="match status" value="1"/>
</dbReference>
<dbReference type="GO" id="GO:0006364">
    <property type="term" value="P:rRNA processing"/>
    <property type="evidence" value="ECO:0007669"/>
    <property type="project" value="UniProtKB-UniRule"/>
</dbReference>
<evidence type="ECO:0000256" key="6">
    <source>
        <dbReference type="ARBA" id="ARBA00022833"/>
    </source>
</evidence>
<dbReference type="Pfam" id="PF07521">
    <property type="entry name" value="RMMBL"/>
    <property type="match status" value="1"/>
</dbReference>
<feature type="active site" description="Proton donor" evidence="10">
    <location>
        <position position="205"/>
    </location>
</feature>
<feature type="binding site" evidence="12">
    <location>
        <position position="86"/>
    </location>
    <ligand>
        <name>Zn(2+)</name>
        <dbReference type="ChEBI" id="CHEBI:29105"/>
        <label>1</label>
        <note>catalytic</note>
    </ligand>
</feature>
<comment type="function">
    <text evidence="9">An RNase that has 5'-3' exonuclease and possibly endonuclease activity. Involved in maturation of rRNA and in some organisms also mRNA maturation and/or decay.</text>
</comment>
<keyword evidence="1 9" id="KW-0963">Cytoplasm</keyword>
<feature type="binding site" evidence="12">
    <location>
        <position position="61"/>
    </location>
    <ligand>
        <name>Ca(2+)</name>
        <dbReference type="ChEBI" id="CHEBI:29108"/>
    </ligand>
</feature>
<evidence type="ECO:0000256" key="10">
    <source>
        <dbReference type="PIRSR" id="PIRSR004803-1"/>
    </source>
</evidence>
<feature type="binding site" evidence="12">
    <location>
        <position position="151"/>
    </location>
    <ligand>
        <name>Zn(2+)</name>
        <dbReference type="ChEBI" id="CHEBI:29105"/>
        <label>1</label>
        <note>catalytic</note>
    </ligand>
</feature>
<feature type="binding site" evidence="12">
    <location>
        <position position="453"/>
    </location>
    <ligand>
        <name>Ca(2+)</name>
        <dbReference type="ChEBI" id="CHEBI:29108"/>
    </ligand>
</feature>
<dbReference type="PROSITE" id="PS01292">
    <property type="entry name" value="UPF0036"/>
    <property type="match status" value="1"/>
</dbReference>